<dbReference type="Gene3D" id="1.25.40.20">
    <property type="entry name" value="Ankyrin repeat-containing domain"/>
    <property type="match status" value="2"/>
</dbReference>
<dbReference type="InterPro" id="IPR036770">
    <property type="entry name" value="Ankyrin_rpt-contain_sf"/>
</dbReference>
<dbReference type="EMBL" id="VDLU01000003">
    <property type="protein sequence ID" value="TNJ27907.1"/>
    <property type="molecule type" value="Genomic_DNA"/>
</dbReference>
<proteinExistence type="predicted"/>
<evidence type="ECO:0000313" key="3">
    <source>
        <dbReference type="Proteomes" id="UP000315496"/>
    </source>
</evidence>
<evidence type="ECO:0000313" key="2">
    <source>
        <dbReference type="EMBL" id="TNJ27907.1"/>
    </source>
</evidence>
<dbReference type="Pfam" id="PF12796">
    <property type="entry name" value="Ank_2"/>
    <property type="match status" value="1"/>
</dbReference>
<dbReference type="PANTHER" id="PTHR24120">
    <property type="entry name" value="GH07239P"/>
    <property type="match status" value="1"/>
</dbReference>
<feature type="coiled-coil region" evidence="1">
    <location>
        <begin position="255"/>
        <end position="350"/>
    </location>
</feature>
<name>A0A4Z1T4C9_GIAMU</name>
<protein>
    <submittedName>
        <fullName evidence="2">Ankyrin repeat protein 1</fullName>
    </submittedName>
</protein>
<dbReference type="InterPro" id="IPR002110">
    <property type="entry name" value="Ankyrin_rpt"/>
</dbReference>
<keyword evidence="3" id="KW-1185">Reference proteome</keyword>
<accession>A0A4Z1T4C9</accession>
<evidence type="ECO:0000256" key="1">
    <source>
        <dbReference type="SAM" id="Coils"/>
    </source>
</evidence>
<keyword evidence="1" id="KW-0175">Coiled coil</keyword>
<dbReference type="Pfam" id="PF00023">
    <property type="entry name" value="Ank"/>
    <property type="match status" value="1"/>
</dbReference>
<gene>
    <name evidence="2" type="ORF">GMRT_16102</name>
</gene>
<reference evidence="2 3" key="1">
    <citation type="submission" date="2019-05" db="EMBL/GenBank/DDBJ databases">
        <title>The compact genome of Giardia muris reveals important steps in the evolution of intestinal protozoan parasites.</title>
        <authorList>
            <person name="Xu F."/>
            <person name="Jimenez-Gonzalez A."/>
            <person name="Einarsson E."/>
            <person name="Astvaldsson A."/>
            <person name="Peirasmaki D."/>
            <person name="Eckmann L."/>
            <person name="Andersson J.O."/>
            <person name="Svard S.G."/>
            <person name="Jerlstrom-Hultqvist J."/>
        </authorList>
    </citation>
    <scope>NUCLEOTIDE SEQUENCE [LARGE SCALE GENOMIC DNA]</scope>
    <source>
        <strain evidence="2 3">Roberts-Thomson</strain>
    </source>
</reference>
<dbReference type="SMART" id="SM00248">
    <property type="entry name" value="ANK"/>
    <property type="match status" value="4"/>
</dbReference>
<dbReference type="AlphaFoldDB" id="A0A4Z1T4C9"/>
<dbReference type="SUPFAM" id="SSF48403">
    <property type="entry name" value="Ankyrin repeat"/>
    <property type="match status" value="1"/>
</dbReference>
<dbReference type="OrthoDB" id="194358at2759"/>
<organism evidence="2 3">
    <name type="scientific">Giardia muris</name>
    <dbReference type="NCBI Taxonomy" id="5742"/>
    <lineage>
        <taxon>Eukaryota</taxon>
        <taxon>Metamonada</taxon>
        <taxon>Diplomonadida</taxon>
        <taxon>Hexamitidae</taxon>
        <taxon>Giardiinae</taxon>
        <taxon>Giardia</taxon>
    </lineage>
</organism>
<comment type="caution">
    <text evidence="2">The sequence shown here is derived from an EMBL/GenBank/DDBJ whole genome shotgun (WGS) entry which is preliminary data.</text>
</comment>
<dbReference type="PANTHER" id="PTHR24120:SF4">
    <property type="entry name" value="GH07239P"/>
    <property type="match status" value="1"/>
</dbReference>
<sequence>MSQLIEAAKTGDLNGVRKHLTEAKTKGPGGWTALMHAVNANHQSCAELLVQYEAGFQNDTGQTALMLAVDQGMTQLIPMLIPKEGGLKNRNGWTALMLATSRGNNEYAKLLLCEAGVQSSKPFNNTPALTSALMIAARWNKVDLVTLLKPYEQGLKDGEGHTASWHARNKWNTNVMPLLENEEDVRNAPPPIPRDHTVQVGTPKVPKSVAITVDASSVQPKTDVRETPSRMPLPGTVKREQTIQTSNQADLAWQVEQLKIKLAEREMENKRLNMQVNVLTEQLKKGKRDHGEPQLKLQVEALRRENDRLKEMLTVDPQASRWMEALQSNFHRASMQIVRLLEENEALRKKTATKDD</sequence>
<dbReference type="VEuPathDB" id="GiardiaDB:GMRT_16102"/>
<dbReference type="Proteomes" id="UP000315496">
    <property type="component" value="Chromosome 3"/>
</dbReference>